<keyword evidence="2 6" id="KW-0328">Glycosyltransferase</keyword>
<evidence type="ECO:0000259" key="5">
    <source>
        <dbReference type="Pfam" id="PF13439"/>
    </source>
</evidence>
<dbReference type="EMBL" id="FUKP01000006">
    <property type="protein sequence ID" value="SJN16146.1"/>
    <property type="molecule type" value="Genomic_DNA"/>
</dbReference>
<reference evidence="6 7" key="1">
    <citation type="submission" date="2017-02" db="EMBL/GenBank/DDBJ databases">
        <authorList>
            <person name="Peterson S.W."/>
        </authorList>
    </citation>
    <scope>NUCLEOTIDE SEQUENCE [LARGE SCALE GENOMIC DNA]</scope>
    <source>
        <strain evidence="6 7">2B3F</strain>
    </source>
</reference>
<protein>
    <recommendedName>
        <fullName evidence="1">D-inositol 3-phosphate glycosyltransferase</fullName>
    </recommendedName>
</protein>
<evidence type="ECO:0000259" key="4">
    <source>
        <dbReference type="Pfam" id="PF00534"/>
    </source>
</evidence>
<dbReference type="InterPro" id="IPR028098">
    <property type="entry name" value="Glyco_trans_4-like_N"/>
</dbReference>
<dbReference type="Gene3D" id="3.40.50.2000">
    <property type="entry name" value="Glycogen Phosphorylase B"/>
    <property type="match status" value="2"/>
</dbReference>
<dbReference type="Pfam" id="PF00534">
    <property type="entry name" value="Glycos_transf_1"/>
    <property type="match status" value="1"/>
</dbReference>
<gene>
    <name evidence="6" type="ORF">FM125_00720</name>
</gene>
<dbReference type="InterPro" id="IPR050194">
    <property type="entry name" value="Glycosyltransferase_grp1"/>
</dbReference>
<dbReference type="PANTHER" id="PTHR45947">
    <property type="entry name" value="SULFOQUINOVOSYL TRANSFERASE SQD2"/>
    <property type="match status" value="1"/>
</dbReference>
<dbReference type="RefSeq" id="WP_070638330.1">
    <property type="nucleotide sequence ID" value="NZ_FUKP01000006.1"/>
</dbReference>
<dbReference type="Proteomes" id="UP000196230">
    <property type="component" value="Unassembled WGS sequence"/>
</dbReference>
<feature type="domain" description="Glycosyl transferase family 1" evidence="4">
    <location>
        <begin position="194"/>
        <end position="374"/>
    </location>
</feature>
<proteinExistence type="predicted"/>
<evidence type="ECO:0000256" key="3">
    <source>
        <dbReference type="ARBA" id="ARBA00022679"/>
    </source>
</evidence>
<dbReference type="AlphaFoldDB" id="A0A1R4I8Y0"/>
<dbReference type="CDD" id="cd03801">
    <property type="entry name" value="GT4_PimA-like"/>
    <property type="match status" value="1"/>
</dbReference>
<sequence length="398" mass="42838">MRIDIVSKEFPPAVYGGAGVHVAELTRVLAARADVRVHAFGDPRDADFHGAQVLTYPTPSGFEQTNGAVQTLATDLTMLESFAGADVIHSHTWYANMAGHLGALLHDTPHVLSAHSLEPLRPWKAEQLGGGYRVSSWAESTAYHAADAVIAVSEGMRRDILRCYPQVDPARVHVVHNGIDTKLWTPQTSQGALAEHGIDPDRPSVAFVGRITRQKGVPLLLKAALQLPEEVQLVLCVGAPDTPELAKEVDALFAQLREKRDGVVVIEGMLPRQEVMEILSQATVFACPSVYEPLGIVNLEAMACGTAVVASRVGGIPEVVDHGTTGLLVDIEQEDDGTGTPVDEDAFVADFAAALTQVLSDPEKAAAMGEAGRTRAIEHFSWETIAERTLEVYRTVLR</sequence>
<evidence type="ECO:0000256" key="2">
    <source>
        <dbReference type="ARBA" id="ARBA00022676"/>
    </source>
</evidence>
<accession>A0A1R4I8Y0</accession>
<dbReference type="GO" id="GO:1901137">
    <property type="term" value="P:carbohydrate derivative biosynthetic process"/>
    <property type="evidence" value="ECO:0007669"/>
    <property type="project" value="UniProtKB-ARBA"/>
</dbReference>
<dbReference type="InterPro" id="IPR011875">
    <property type="entry name" value="M1P_synthase"/>
</dbReference>
<dbReference type="PANTHER" id="PTHR45947:SF3">
    <property type="entry name" value="SULFOQUINOVOSYL TRANSFERASE SQD2"/>
    <property type="match status" value="1"/>
</dbReference>
<evidence type="ECO:0000256" key="1">
    <source>
        <dbReference type="ARBA" id="ARBA00021292"/>
    </source>
</evidence>
<dbReference type="NCBIfam" id="TIGR02149">
    <property type="entry name" value="glgA_Coryne"/>
    <property type="match status" value="1"/>
</dbReference>
<organism evidence="6 7">
    <name type="scientific">Micrococcus lylae</name>
    <dbReference type="NCBI Taxonomy" id="1273"/>
    <lineage>
        <taxon>Bacteria</taxon>
        <taxon>Bacillati</taxon>
        <taxon>Actinomycetota</taxon>
        <taxon>Actinomycetes</taxon>
        <taxon>Micrococcales</taxon>
        <taxon>Micrococcaceae</taxon>
        <taxon>Micrococcus</taxon>
    </lineage>
</organism>
<dbReference type="GO" id="GO:0016757">
    <property type="term" value="F:glycosyltransferase activity"/>
    <property type="evidence" value="ECO:0007669"/>
    <property type="project" value="UniProtKB-KW"/>
</dbReference>
<feature type="domain" description="Glycosyltransferase subfamily 4-like N-terminal" evidence="5">
    <location>
        <begin position="15"/>
        <end position="182"/>
    </location>
</feature>
<dbReference type="GO" id="GO:0009250">
    <property type="term" value="P:glucan biosynthetic process"/>
    <property type="evidence" value="ECO:0007669"/>
    <property type="project" value="InterPro"/>
</dbReference>
<dbReference type="InterPro" id="IPR001296">
    <property type="entry name" value="Glyco_trans_1"/>
</dbReference>
<name>A0A1R4I8Y0_9MICC</name>
<keyword evidence="3 6" id="KW-0808">Transferase</keyword>
<dbReference type="SUPFAM" id="SSF53756">
    <property type="entry name" value="UDP-Glycosyltransferase/glycogen phosphorylase"/>
    <property type="match status" value="1"/>
</dbReference>
<evidence type="ECO:0000313" key="7">
    <source>
        <dbReference type="Proteomes" id="UP000196230"/>
    </source>
</evidence>
<evidence type="ECO:0000313" key="6">
    <source>
        <dbReference type="EMBL" id="SJN16146.1"/>
    </source>
</evidence>
<dbReference type="Pfam" id="PF13439">
    <property type="entry name" value="Glyco_transf_4"/>
    <property type="match status" value="1"/>
</dbReference>